<evidence type="ECO:0000313" key="10">
    <source>
        <dbReference type="EMBL" id="KAB8360845.1"/>
    </source>
</evidence>
<dbReference type="SUPFAM" id="SSF48371">
    <property type="entry name" value="ARM repeat"/>
    <property type="match status" value="1"/>
</dbReference>
<protein>
    <recommendedName>
        <fullName evidence="9">DAD domain-containing protein</fullName>
    </recommendedName>
</protein>
<feature type="region of interest" description="Disordered" evidence="8">
    <location>
        <begin position="968"/>
        <end position="1117"/>
    </location>
</feature>
<feature type="domain" description="DAD" evidence="9">
    <location>
        <begin position="228"/>
        <end position="255"/>
    </location>
</feature>
<dbReference type="PANTHER" id="PTHR14418:SF5">
    <property type="entry name" value="CONDENSIN COMPLEX SUBUNIT 3"/>
    <property type="match status" value="1"/>
</dbReference>
<dbReference type="InterPro" id="IPR011989">
    <property type="entry name" value="ARM-like"/>
</dbReference>
<feature type="compositionally biased region" description="Acidic residues" evidence="8">
    <location>
        <begin position="509"/>
        <end position="520"/>
    </location>
</feature>
<feature type="region of interest" description="Disordered" evidence="8">
    <location>
        <begin position="912"/>
        <end position="956"/>
    </location>
</feature>
<dbReference type="Proteomes" id="UP000327013">
    <property type="component" value="Unassembled WGS sequence"/>
</dbReference>
<dbReference type="Gene3D" id="1.25.10.10">
    <property type="entry name" value="Leucine-rich Repeat Variant"/>
    <property type="match status" value="1"/>
</dbReference>
<keyword evidence="5" id="KW-0498">Mitosis</keyword>
<reference evidence="10 11" key="1">
    <citation type="submission" date="2019-06" db="EMBL/GenBank/DDBJ databases">
        <title>A chromosomal-level reference genome of Carpinus fangiana (Coryloideae, Betulaceae).</title>
        <authorList>
            <person name="Yang X."/>
            <person name="Wang Z."/>
            <person name="Zhang L."/>
            <person name="Hao G."/>
            <person name="Liu J."/>
            <person name="Yang Y."/>
        </authorList>
    </citation>
    <scope>NUCLEOTIDE SEQUENCE [LARGE SCALE GENOMIC DNA]</scope>
    <source>
        <strain evidence="10">Cfa_2016G</strain>
        <tissue evidence="10">Leaf</tissue>
    </source>
</reference>
<dbReference type="InterPro" id="IPR025977">
    <property type="entry name" value="Cnd3_C"/>
</dbReference>
<dbReference type="EMBL" id="VIBQ01000017">
    <property type="protein sequence ID" value="KAB8360845.1"/>
    <property type="molecule type" value="Genomic_DNA"/>
</dbReference>
<dbReference type="InterPro" id="IPR014767">
    <property type="entry name" value="DAD_dom"/>
</dbReference>
<feature type="compositionally biased region" description="Low complexity" evidence="8">
    <location>
        <begin position="1084"/>
        <end position="1097"/>
    </location>
</feature>
<keyword evidence="7" id="KW-0131">Cell cycle</keyword>
<keyword evidence="11" id="KW-1185">Reference proteome</keyword>
<proteinExistence type="inferred from homology"/>
<dbReference type="Pfam" id="PF12719">
    <property type="entry name" value="Cnd3"/>
    <property type="match status" value="1"/>
</dbReference>
<accession>A0A5N6KYE4</accession>
<evidence type="ECO:0000259" key="9">
    <source>
        <dbReference type="PROSITE" id="PS51231"/>
    </source>
</evidence>
<dbReference type="GO" id="GO:0000793">
    <property type="term" value="C:condensed chromosome"/>
    <property type="evidence" value="ECO:0007669"/>
    <property type="project" value="TreeGrafter"/>
</dbReference>
<gene>
    <name evidence="10" type="ORF">FH972_024579</name>
</gene>
<evidence type="ECO:0000313" key="11">
    <source>
        <dbReference type="Proteomes" id="UP000327013"/>
    </source>
</evidence>
<feature type="compositionally biased region" description="Low complexity" evidence="8">
    <location>
        <begin position="943"/>
        <end position="953"/>
    </location>
</feature>
<feature type="compositionally biased region" description="Low complexity" evidence="8">
    <location>
        <begin position="970"/>
        <end position="981"/>
    </location>
</feature>
<evidence type="ECO:0000256" key="5">
    <source>
        <dbReference type="ARBA" id="ARBA00022776"/>
    </source>
</evidence>
<dbReference type="PROSITE" id="PS51231">
    <property type="entry name" value="DAD"/>
    <property type="match status" value="1"/>
</dbReference>
<evidence type="ECO:0000256" key="7">
    <source>
        <dbReference type="ARBA" id="ARBA00023306"/>
    </source>
</evidence>
<evidence type="ECO:0000256" key="1">
    <source>
        <dbReference type="ARBA" id="ARBA00004286"/>
    </source>
</evidence>
<name>A0A5N6KYE4_9ROSI</name>
<dbReference type="GO" id="GO:0051301">
    <property type="term" value="P:cell division"/>
    <property type="evidence" value="ECO:0007669"/>
    <property type="project" value="UniProtKB-KW"/>
</dbReference>
<dbReference type="AlphaFoldDB" id="A0A5N6KYE4"/>
<dbReference type="GO" id="GO:0007076">
    <property type="term" value="P:mitotic chromosome condensation"/>
    <property type="evidence" value="ECO:0007669"/>
    <property type="project" value="InterPro"/>
</dbReference>
<evidence type="ECO:0000256" key="3">
    <source>
        <dbReference type="ARBA" id="ARBA00022454"/>
    </source>
</evidence>
<organism evidence="10 11">
    <name type="scientific">Carpinus fangiana</name>
    <dbReference type="NCBI Taxonomy" id="176857"/>
    <lineage>
        <taxon>Eukaryota</taxon>
        <taxon>Viridiplantae</taxon>
        <taxon>Streptophyta</taxon>
        <taxon>Embryophyta</taxon>
        <taxon>Tracheophyta</taxon>
        <taxon>Spermatophyta</taxon>
        <taxon>Magnoliopsida</taxon>
        <taxon>eudicotyledons</taxon>
        <taxon>Gunneridae</taxon>
        <taxon>Pentapetalae</taxon>
        <taxon>rosids</taxon>
        <taxon>fabids</taxon>
        <taxon>Fagales</taxon>
        <taxon>Betulaceae</taxon>
        <taxon>Carpinus</taxon>
    </lineage>
</organism>
<comment type="subcellular location">
    <subcellularLocation>
        <location evidence="1">Chromosome</location>
    </subcellularLocation>
</comment>
<evidence type="ECO:0000256" key="4">
    <source>
        <dbReference type="ARBA" id="ARBA00022618"/>
    </source>
</evidence>
<evidence type="ECO:0000256" key="6">
    <source>
        <dbReference type="ARBA" id="ARBA00023067"/>
    </source>
</evidence>
<dbReference type="InterPro" id="IPR016024">
    <property type="entry name" value="ARM-type_fold"/>
</dbReference>
<dbReference type="InterPro" id="IPR027165">
    <property type="entry name" value="CND3"/>
</dbReference>
<feature type="compositionally biased region" description="Acidic residues" evidence="8">
    <location>
        <begin position="1067"/>
        <end position="1078"/>
    </location>
</feature>
<feature type="region of interest" description="Disordered" evidence="8">
    <location>
        <begin position="1"/>
        <end position="31"/>
    </location>
</feature>
<evidence type="ECO:0000256" key="2">
    <source>
        <dbReference type="ARBA" id="ARBA00006533"/>
    </source>
</evidence>
<keyword evidence="4" id="KW-0132">Cell division</keyword>
<comment type="caution">
    <text evidence="10">The sequence shown here is derived from an EMBL/GenBank/DDBJ whole genome shotgun (WGS) entry which is preliminary data.</text>
</comment>
<dbReference type="PANTHER" id="PTHR14418">
    <property type="entry name" value="CONDENSIN COMPLEX SUBUNIT 3-RELATED"/>
    <property type="match status" value="1"/>
</dbReference>
<sequence length="1117" mass="123487">MPGRVAARAPRGSRAKATEPAQEVPDEGPSSSLREAVVSVFTDVQRQNTGHRKLVVTLRKIQEACCYEPQSNKKRAFADDFDESEFNSEVARCLLRVLPVKKTEPVGDRIIRFLAMFLKHAIDLEQDEDGMDIIPETPSSRLGFQIISMLLPLLPAKDKVVRFRTTQIVARLVNTLESIDDELFQHIRLGMLKRLRDKESNVRVQAVFGLGRLANEGEAEQDEDDSDDETAGGVLERLVDVLQNDPSAEVRRTLLVNLPLTPTTLPFLLERARDMDPGLRRALYGRILPGLGDFRHLSLTHREKLLRWGLRDRDENVRKATAKLFRERWIEDCARPRDENGVPVEMQPGQFSEPSSEGLLELLERIDVINAVRTFNDFCHRDGASDLLQDKIPEVTRLAFLLQSSTNTLVELVQKLAVEEGSEEDSVAQEFIVEQLLHIALTLDYSDEVGRRTMFSLMREALALADLPEETTRLVVEVLRMTCGQNPSAERDFCGVVLEAIAEVHDTIMGDEPEKEDDPDDSFHSARSDLSSESTPKKQMDQEVDEEKLIREIMVNMKCLHIAQCMLQNVNCQLEDNAHLVTMLNNLVVPAVKSVEAPIRERGFLCLGLCCLLDKNLAEQNLPLFLHCYQKGHLELQNIAIQVIGDILASHPSMLLTPVSPGEGEEAVPDEHPLHKPVHKMFSKALKSPEPSLQTTACTALCKLMLSAPSNSSTTAATILNTEELLKLLVIAYFDPDSTANPALRQALSYFIPVYCHSRRDNMQRMGRIALSILNWCVGIKEEMDVEVDVDGAGEMVGMAVVISHLVDWTDGRKLAAATNSLSEDAAKDADGDVHLDVATEILEKVLGVCSKDERKLYISMLGKLYITSNSGKEKLEEVSRLLQEAIDDRVASDAPTRNAFTKVEASLAKALLGPGERSPQKRTARQSVAPSTIDEDDGDGVGPPVSTPPSGEDAASVNLDESEMAALNLDSTLTTPTTSPRKSARARKITAPTVSYAEPEDSTILEEDEKENQDPTPVPSPRKTSGRARKLPTAAASVKTQPEPKDVDITDAPATEEARVKTGPASDEDSEITVMEEEQVRKAAPAPRATRGARAPAQRKSVRASRRGTLADEDDF</sequence>
<feature type="region of interest" description="Disordered" evidence="8">
    <location>
        <begin position="509"/>
        <end position="543"/>
    </location>
</feature>
<feature type="compositionally biased region" description="Acidic residues" evidence="8">
    <location>
        <begin position="999"/>
        <end position="1012"/>
    </location>
</feature>
<keyword evidence="3" id="KW-0158">Chromosome</keyword>
<dbReference type="OrthoDB" id="27187at2759"/>
<keyword evidence="6" id="KW-0226">DNA condensation</keyword>
<dbReference type="GO" id="GO:0000796">
    <property type="term" value="C:condensin complex"/>
    <property type="evidence" value="ECO:0007669"/>
    <property type="project" value="InterPro"/>
</dbReference>
<evidence type="ECO:0000256" key="8">
    <source>
        <dbReference type="SAM" id="MobiDB-lite"/>
    </source>
</evidence>
<comment type="similarity">
    <text evidence="2">Belongs to the CND3 (condensin subunit 3) family.</text>
</comment>